<name>A0A545SPK5_9GAMM</name>
<sequence length="116" mass="13391">MKPENFVKKIRESILDENVKIYKDLFNSTGVDQASDEYWKEALQFYGKLNSEERETLFKIVRQVSVDTISNLFGVLDGVTCLDDQDEDFTLTIGDDGKEKINGDLQDIFLEIEEDQ</sequence>
<evidence type="ECO:0000313" key="2">
    <source>
        <dbReference type="Proteomes" id="UP000319732"/>
    </source>
</evidence>
<dbReference type="AlphaFoldDB" id="A0A545SPK5"/>
<accession>A0A545SPK5</accession>
<keyword evidence="2" id="KW-1185">Reference proteome</keyword>
<dbReference type="EMBL" id="VHSG01000038">
    <property type="protein sequence ID" value="TQV66922.1"/>
    <property type="molecule type" value="Genomic_DNA"/>
</dbReference>
<dbReference type="RefSeq" id="WP_142929984.1">
    <property type="nucleotide sequence ID" value="NZ_ML660114.1"/>
</dbReference>
<reference evidence="1 2" key="1">
    <citation type="submission" date="2019-06" db="EMBL/GenBank/DDBJ databases">
        <title>Whole genome sequence for Cellvibrionaceae sp. R142.</title>
        <authorList>
            <person name="Wang G."/>
        </authorList>
    </citation>
    <scope>NUCLEOTIDE SEQUENCE [LARGE SCALE GENOMIC DNA]</scope>
    <source>
        <strain evidence="1 2">R142</strain>
    </source>
</reference>
<evidence type="ECO:0000313" key="1">
    <source>
        <dbReference type="EMBL" id="TQV66922.1"/>
    </source>
</evidence>
<comment type="caution">
    <text evidence="1">The sequence shown here is derived from an EMBL/GenBank/DDBJ whole genome shotgun (WGS) entry which is preliminary data.</text>
</comment>
<proteinExistence type="predicted"/>
<gene>
    <name evidence="1" type="ORF">FKG94_26575</name>
</gene>
<protein>
    <submittedName>
        <fullName evidence="1">Transposase</fullName>
    </submittedName>
</protein>
<organism evidence="1 2">
    <name type="scientific">Exilibacterium tricleocarpae</name>
    <dbReference type="NCBI Taxonomy" id="2591008"/>
    <lineage>
        <taxon>Bacteria</taxon>
        <taxon>Pseudomonadati</taxon>
        <taxon>Pseudomonadota</taxon>
        <taxon>Gammaproteobacteria</taxon>
        <taxon>Cellvibrionales</taxon>
        <taxon>Cellvibrionaceae</taxon>
        <taxon>Exilibacterium</taxon>
    </lineage>
</organism>
<dbReference type="OrthoDB" id="9154220at2"/>
<dbReference type="Proteomes" id="UP000319732">
    <property type="component" value="Unassembled WGS sequence"/>
</dbReference>